<reference evidence="8" key="1">
    <citation type="submission" date="2012-12" db="EMBL/GenBank/DDBJ databases">
        <authorList>
            <person name="Pethick F.E."/>
            <person name="MacFadyen A.C."/>
            <person name="Tang Z."/>
            <person name="Sangal V."/>
            <person name="Tze-Tze L."/>
            <person name="Chu J."/>
            <person name="Guo M."/>
            <person name="Kirby R."/>
            <person name="Hoskisson P.A."/>
            <person name="Herron P.R."/>
            <person name="Hunter I.S."/>
        </authorList>
    </citation>
    <scope>NUCLEOTIDE SEQUENCE</scope>
    <source>
        <strain evidence="8">ATCC 10970</strain>
    </source>
</reference>
<dbReference type="Pfam" id="PF00498">
    <property type="entry name" value="FHA"/>
    <property type="match status" value="1"/>
</dbReference>
<dbReference type="PROSITE" id="PS50006">
    <property type="entry name" value="FHA_DOMAIN"/>
    <property type="match status" value="1"/>
</dbReference>
<dbReference type="PANTHER" id="PTHR22683">
    <property type="entry name" value="SPORULATION PROTEIN RELATED"/>
    <property type="match status" value="1"/>
</dbReference>
<dbReference type="PROSITE" id="PS50901">
    <property type="entry name" value="FTSK"/>
    <property type="match status" value="1"/>
</dbReference>
<accession>A0A8A1UPL6</accession>
<feature type="domain" description="FHA" evidence="6">
    <location>
        <begin position="139"/>
        <end position="189"/>
    </location>
</feature>
<dbReference type="EMBL" id="CP048261">
    <property type="protein sequence ID" value="QST81391.1"/>
    <property type="molecule type" value="Genomic_DNA"/>
</dbReference>
<proteinExistence type="predicted"/>
<reference evidence="8" key="3">
    <citation type="journal article" date="2021" name="bioRxiv">
        <title>Bilateral symmetry of linear streptomycete chromosomes.</title>
        <authorList>
            <person name="Algora-Gallardo L."/>
            <person name="Schniete J.K."/>
            <person name="Mark D.R."/>
            <person name="Hunter I.S."/>
            <person name="Herron P.R."/>
        </authorList>
    </citation>
    <scope>NUCLEOTIDE SEQUENCE</scope>
    <source>
        <strain evidence="8">ATCC 10970</strain>
    </source>
</reference>
<feature type="compositionally biased region" description="Low complexity" evidence="5">
    <location>
        <begin position="278"/>
        <end position="291"/>
    </location>
</feature>
<evidence type="ECO:0000256" key="2">
    <source>
        <dbReference type="ARBA" id="ARBA00022741"/>
    </source>
</evidence>
<dbReference type="GO" id="GO:0003677">
    <property type="term" value="F:DNA binding"/>
    <property type="evidence" value="ECO:0007669"/>
    <property type="project" value="InterPro"/>
</dbReference>
<keyword evidence="2 4" id="KW-0547">Nucleotide-binding</keyword>
<dbReference type="InterPro" id="IPR050206">
    <property type="entry name" value="FtsK/SpoIIIE/SftA"/>
</dbReference>
<dbReference type="InterPro" id="IPR008984">
    <property type="entry name" value="SMAD_FHA_dom_sf"/>
</dbReference>
<dbReference type="RefSeq" id="WP_030183305.1">
    <property type="nucleotide sequence ID" value="NZ_CP048261.1"/>
</dbReference>
<evidence type="ECO:0000259" key="7">
    <source>
        <dbReference type="PROSITE" id="PS50901"/>
    </source>
</evidence>
<evidence type="ECO:0000256" key="5">
    <source>
        <dbReference type="SAM" id="MobiDB-lite"/>
    </source>
</evidence>
<dbReference type="SUPFAM" id="SSF52540">
    <property type="entry name" value="P-loop containing nucleoside triphosphate hydrolases"/>
    <property type="match status" value="1"/>
</dbReference>
<keyword evidence="3 4" id="KW-0067">ATP-binding</keyword>
<dbReference type="SMART" id="SM00240">
    <property type="entry name" value="FHA"/>
    <property type="match status" value="1"/>
</dbReference>
<feature type="region of interest" description="Disordered" evidence="5">
    <location>
        <begin position="212"/>
        <end position="441"/>
    </location>
</feature>
<dbReference type="Proteomes" id="UP000011074">
    <property type="component" value="Chromosome"/>
</dbReference>
<dbReference type="InterPro" id="IPR027417">
    <property type="entry name" value="P-loop_NTPase"/>
</dbReference>
<evidence type="ECO:0000259" key="6">
    <source>
        <dbReference type="PROSITE" id="PS50006"/>
    </source>
</evidence>
<evidence type="ECO:0000256" key="3">
    <source>
        <dbReference type="ARBA" id="ARBA00022840"/>
    </source>
</evidence>
<protein>
    <submittedName>
        <fullName evidence="8">FHA domain-containing protein</fullName>
    </submittedName>
</protein>
<feature type="domain" description="FtsK" evidence="7">
    <location>
        <begin position="802"/>
        <end position="1048"/>
    </location>
</feature>
<dbReference type="InterPro" id="IPR000253">
    <property type="entry name" value="FHA_dom"/>
</dbReference>
<feature type="compositionally biased region" description="Basic and acidic residues" evidence="5">
    <location>
        <begin position="426"/>
        <end position="441"/>
    </location>
</feature>
<dbReference type="PANTHER" id="PTHR22683:SF1">
    <property type="entry name" value="TYPE VII SECRETION SYSTEM PROTEIN ESSC"/>
    <property type="match status" value="1"/>
</dbReference>
<feature type="compositionally biased region" description="Low complexity" evidence="5">
    <location>
        <begin position="383"/>
        <end position="392"/>
    </location>
</feature>
<sequence length="1136" mass="114929">MQIRLTVLAPRSGHPTRACDVLVTAPAGTALATVASGLAAAVAGSGADIGASGSGSSGKAGGAAGAAGGPVVLYAGTDRLDPQRAAVGEPPLIDGAVLSLGAPGPAPAHGLPHGAPRLRVVSGPDAGGVHLLHGQGGAIRVGRSAQADVPLDDPDVSRLHCAVTVEPDGSVLVADLRSTNGTAVGGAEVGEHPVPLPPGALLRIGESALRLTPAPAEPDPALVCAPDGEGRLRVSQPEADAPGADGGPLRPGVPAARSGAPRPGTPDHRSPAAPPAAPEATGPYAAPYGAGHPREELPAAYDSPGRRGTPLRGTPYPGSPQERYEPYGDGQTHGGRQGFAPADLREGPHGSSQGGPDGGPLEDPHDDPREDPRKAARRGGLGAWARRLTGARPAAERPGQAPAPAPTVWEEQQRQSREAAGAPADEAYRPAAERLSPEAADERWPDPATILLTALGPGPRLWERGPDHPDALTVRLGTAPQDGGRSAAPVTVELRKAGALGLAGPRTRLGGLARAAVAQLAALHSPATLEIVLLSTDRARSLEDRLADWSWLGWLPQVRPAHSQDCRLLLAYDKEQAAARTAELARRLDDGPLGPQWAAAERSAVASAAARYNGPYTLLIVDGDPGSPALRETTARLAASGPAAGIHVLCLAETPAATPAFPLASTYEAARAASPAFGECGAVAVLSGDVATALRVVQPGTGPNGTVAAVDAVSGAWAERFARALAPLREADTGTGLGGRPARSAAVPLPDASRLLDELGLARATPASLMARWAAASDTGRSGAASDTGLPGAAAVLGAGPHGPVCADLAADACHLLVTGGPGSGKTELLRSLAASLAAADRPDLLSLVLVDGAGPERGEGLRLCTDLPHVTTHLTASDPVRMRQFAQALSSELKRRAETLAGTDFAEWRAAHLPAPRTPAPRRSPEAASGSSLAERDGSSTGTLRLRARSVPGPGGEAQAVQSAPMPRLFVLVDDFDALVAPALGSTGRPAAGSVVRALEAVAREGAALGMHLIAATGHPDRTSDTATDRAAGLRVELGPAADAAEPVPPGRGRLHRAADSSVTPFQAGRVTGRIPRTSTLRPTVVPLEWERMGDPPARRPLRELGNGPTDLALLASALQRAAQSCGAPAVPPLL</sequence>
<dbReference type="Gene3D" id="2.60.200.20">
    <property type="match status" value="1"/>
</dbReference>
<evidence type="ECO:0000313" key="8">
    <source>
        <dbReference type="EMBL" id="QST81391.1"/>
    </source>
</evidence>
<dbReference type="SUPFAM" id="SSF49879">
    <property type="entry name" value="SMAD/FHA domain"/>
    <property type="match status" value="1"/>
</dbReference>
<keyword evidence="1" id="KW-0597">Phosphoprotein</keyword>
<feature type="binding site" evidence="4">
    <location>
        <begin position="820"/>
        <end position="827"/>
    </location>
    <ligand>
        <name>ATP</name>
        <dbReference type="ChEBI" id="CHEBI:30616"/>
    </ligand>
</feature>
<gene>
    <name evidence="8" type="ORF">SRIM_015590</name>
</gene>
<dbReference type="InterPro" id="IPR002543">
    <property type="entry name" value="FtsK_dom"/>
</dbReference>
<feature type="compositionally biased region" description="Basic and acidic residues" evidence="5">
    <location>
        <begin position="362"/>
        <end position="374"/>
    </location>
</feature>
<dbReference type="CDD" id="cd00060">
    <property type="entry name" value="FHA"/>
    <property type="match status" value="1"/>
</dbReference>
<dbReference type="GO" id="GO:0005524">
    <property type="term" value="F:ATP binding"/>
    <property type="evidence" value="ECO:0007669"/>
    <property type="project" value="UniProtKB-UniRule"/>
</dbReference>
<dbReference type="GeneID" id="66855398"/>
<evidence type="ECO:0000256" key="1">
    <source>
        <dbReference type="ARBA" id="ARBA00022553"/>
    </source>
</evidence>
<organism evidence="8 9">
    <name type="scientific">Streptomyces rimosus subsp. rimosus (strain ATCC 10970 / DSM 40260 / JCM 4667 / NRRL 2234)</name>
    <dbReference type="NCBI Taxonomy" id="1265868"/>
    <lineage>
        <taxon>Bacteria</taxon>
        <taxon>Bacillati</taxon>
        <taxon>Actinomycetota</taxon>
        <taxon>Actinomycetes</taxon>
        <taxon>Kitasatosporales</taxon>
        <taxon>Streptomycetaceae</taxon>
        <taxon>Streptomyces</taxon>
    </lineage>
</organism>
<reference evidence="8" key="2">
    <citation type="submission" date="2020-01" db="EMBL/GenBank/DDBJ databases">
        <authorList>
            <person name="Algora L."/>
            <person name="Schniete J.K."/>
            <person name="MacFadyen A."/>
            <person name="Hoskisson P.A."/>
            <person name="Hunter I.S."/>
            <person name="Herron P.R."/>
        </authorList>
    </citation>
    <scope>NUCLEOTIDE SEQUENCE</scope>
    <source>
        <strain evidence="8">ATCC 10970</strain>
    </source>
</reference>
<dbReference type="Pfam" id="PF01580">
    <property type="entry name" value="FtsK_SpoIIIE"/>
    <property type="match status" value="1"/>
</dbReference>
<dbReference type="Gene3D" id="3.40.50.300">
    <property type="entry name" value="P-loop containing nucleotide triphosphate hydrolases"/>
    <property type="match status" value="2"/>
</dbReference>
<dbReference type="AlphaFoldDB" id="A0A8A1UPL6"/>
<name>A0A8A1UPL6_STRR1</name>
<evidence type="ECO:0000313" key="9">
    <source>
        <dbReference type="Proteomes" id="UP000011074"/>
    </source>
</evidence>
<evidence type="ECO:0000256" key="4">
    <source>
        <dbReference type="PROSITE-ProRule" id="PRU00289"/>
    </source>
</evidence>
<feature type="region of interest" description="Disordered" evidence="5">
    <location>
        <begin position="914"/>
        <end position="963"/>
    </location>
</feature>
<feature type="region of interest" description="Disordered" evidence="5">
    <location>
        <begin position="1043"/>
        <end position="1063"/>
    </location>
</feature>